<evidence type="ECO:0000313" key="2">
    <source>
        <dbReference type="Proteomes" id="UP000078486"/>
    </source>
</evidence>
<dbReference type="AlphaFoldDB" id="A0A178IQ28"/>
<accession>A0A178IQ28</accession>
<protein>
    <submittedName>
        <fullName evidence="1">Uncharacterized protein</fullName>
    </submittedName>
</protein>
<organism evidence="1 2">
    <name type="scientific">Termitidicoccus mucosus</name>
    <dbReference type="NCBI Taxonomy" id="1184151"/>
    <lineage>
        <taxon>Bacteria</taxon>
        <taxon>Pseudomonadati</taxon>
        <taxon>Verrucomicrobiota</taxon>
        <taxon>Opitutia</taxon>
        <taxon>Opitutales</taxon>
        <taxon>Opitutaceae</taxon>
        <taxon>Termitidicoccus</taxon>
    </lineage>
</organism>
<keyword evidence="2" id="KW-1185">Reference proteome</keyword>
<evidence type="ECO:0000313" key="1">
    <source>
        <dbReference type="EMBL" id="OAM91821.1"/>
    </source>
</evidence>
<gene>
    <name evidence="1" type="ORF">AW736_01260</name>
</gene>
<proteinExistence type="predicted"/>
<dbReference type="Proteomes" id="UP000078486">
    <property type="component" value="Unassembled WGS sequence"/>
</dbReference>
<name>A0A178IQ28_9BACT</name>
<dbReference type="EMBL" id="LRRQ01000013">
    <property type="protein sequence ID" value="OAM91821.1"/>
    <property type="molecule type" value="Genomic_DNA"/>
</dbReference>
<reference evidence="1 2" key="1">
    <citation type="submission" date="2016-01" db="EMBL/GenBank/DDBJ databases">
        <title>High potential of lignocellulose degradation of a new Verrucomicrobia species.</title>
        <authorList>
            <person name="Wang Y."/>
            <person name="Shi Y."/>
            <person name="Qiu Z."/>
            <person name="Liu S."/>
            <person name="Yang H."/>
        </authorList>
    </citation>
    <scope>NUCLEOTIDE SEQUENCE [LARGE SCALE GENOMIC DNA]</scope>
    <source>
        <strain evidence="1 2">TSB47</strain>
    </source>
</reference>
<comment type="caution">
    <text evidence="1">The sequence shown here is derived from an EMBL/GenBank/DDBJ whole genome shotgun (WGS) entry which is preliminary data.</text>
</comment>
<sequence>MFLPVFASSAPFAVDVSAIQNSDEPFSETFRMCCVPRFGNGHENDLGDTGLADMDVVAQM</sequence>